<keyword evidence="1" id="KW-0808">Transferase</keyword>
<dbReference type="SUPFAM" id="SSF55729">
    <property type="entry name" value="Acyl-CoA N-acyltransferases (Nat)"/>
    <property type="match status" value="1"/>
</dbReference>
<dbReference type="Gene3D" id="3.40.630.30">
    <property type="match status" value="1"/>
</dbReference>
<feature type="domain" description="N-acetyltransferase" evidence="3">
    <location>
        <begin position="10"/>
        <end position="149"/>
    </location>
</feature>
<accession>A0ABS4FXM7</accession>
<sequence>MSSQAFAPALVIRKCCSNDVQEMLPLMRQLCYPTTPSVLKEHLSMLDKHPQECSLIAEIDGHVVGTTFLKLYQTHDMAKPVTRITAMIVDEEHRLSGIGKRLLQEAEKWSKEQGSSRLYLSYGEHNSEARAFYERLGYTCTGYRLSKNI</sequence>
<dbReference type="Proteomes" id="UP001519272">
    <property type="component" value="Unassembled WGS sequence"/>
</dbReference>
<evidence type="ECO:0000256" key="1">
    <source>
        <dbReference type="ARBA" id="ARBA00022679"/>
    </source>
</evidence>
<evidence type="ECO:0000256" key="2">
    <source>
        <dbReference type="ARBA" id="ARBA00023315"/>
    </source>
</evidence>
<keyword evidence="5" id="KW-1185">Reference proteome</keyword>
<reference evidence="4 5" key="1">
    <citation type="submission" date="2021-03" db="EMBL/GenBank/DDBJ databases">
        <title>Genomic Encyclopedia of Type Strains, Phase IV (KMG-IV): sequencing the most valuable type-strain genomes for metagenomic binning, comparative biology and taxonomic classification.</title>
        <authorList>
            <person name="Goeker M."/>
        </authorList>
    </citation>
    <scope>NUCLEOTIDE SEQUENCE [LARGE SCALE GENOMIC DNA]</scope>
    <source>
        <strain evidence="4 5">DSM 14349</strain>
    </source>
</reference>
<dbReference type="Pfam" id="PF00583">
    <property type="entry name" value="Acetyltransf_1"/>
    <property type="match status" value="1"/>
</dbReference>
<evidence type="ECO:0000259" key="3">
    <source>
        <dbReference type="PROSITE" id="PS51186"/>
    </source>
</evidence>
<evidence type="ECO:0000313" key="5">
    <source>
        <dbReference type="Proteomes" id="UP001519272"/>
    </source>
</evidence>
<dbReference type="RefSeq" id="WP_210090853.1">
    <property type="nucleotide sequence ID" value="NZ_JAGGKG010000024.1"/>
</dbReference>
<name>A0ABS4FXM7_9BACL</name>
<dbReference type="InterPro" id="IPR000182">
    <property type="entry name" value="GNAT_dom"/>
</dbReference>
<dbReference type="EMBL" id="JAGGKG010000024">
    <property type="protein sequence ID" value="MBP1907270.1"/>
    <property type="molecule type" value="Genomic_DNA"/>
</dbReference>
<dbReference type="CDD" id="cd04301">
    <property type="entry name" value="NAT_SF"/>
    <property type="match status" value="1"/>
</dbReference>
<proteinExistence type="predicted"/>
<dbReference type="InterPro" id="IPR050832">
    <property type="entry name" value="Bact_Acetyltransf"/>
</dbReference>
<protein>
    <submittedName>
        <fullName evidence="4">GNAT superfamily N-acetyltransferase</fullName>
    </submittedName>
</protein>
<evidence type="ECO:0000313" key="4">
    <source>
        <dbReference type="EMBL" id="MBP1907270.1"/>
    </source>
</evidence>
<dbReference type="InterPro" id="IPR016181">
    <property type="entry name" value="Acyl_CoA_acyltransferase"/>
</dbReference>
<comment type="caution">
    <text evidence="4">The sequence shown here is derived from an EMBL/GenBank/DDBJ whole genome shotgun (WGS) entry which is preliminary data.</text>
</comment>
<dbReference type="PROSITE" id="PS51186">
    <property type="entry name" value="GNAT"/>
    <property type="match status" value="1"/>
</dbReference>
<keyword evidence="2" id="KW-0012">Acyltransferase</keyword>
<gene>
    <name evidence="4" type="ORF">J2Z32_003945</name>
</gene>
<organism evidence="4 5">
    <name type="scientific">Paenibacillus turicensis</name>
    <dbReference type="NCBI Taxonomy" id="160487"/>
    <lineage>
        <taxon>Bacteria</taxon>
        <taxon>Bacillati</taxon>
        <taxon>Bacillota</taxon>
        <taxon>Bacilli</taxon>
        <taxon>Bacillales</taxon>
        <taxon>Paenibacillaceae</taxon>
        <taxon>Paenibacillus</taxon>
    </lineage>
</organism>
<dbReference type="PANTHER" id="PTHR43877">
    <property type="entry name" value="AMINOALKYLPHOSPHONATE N-ACETYLTRANSFERASE-RELATED-RELATED"/>
    <property type="match status" value="1"/>
</dbReference>